<evidence type="ECO:0000313" key="2">
    <source>
        <dbReference type="EMBL" id="SHF30665.1"/>
    </source>
</evidence>
<proteinExistence type="predicted"/>
<evidence type="ECO:0000259" key="1">
    <source>
        <dbReference type="Pfam" id="PF04015"/>
    </source>
</evidence>
<evidence type="ECO:0000313" key="3">
    <source>
        <dbReference type="Proteomes" id="UP000184196"/>
    </source>
</evidence>
<keyword evidence="3" id="KW-1185">Reference proteome</keyword>
<sequence>MSRPVVSVVAYKDPYRSLKEALELCDGLRDLQKNDRILIKPNLVSWDFDLPFPPYGVVTTSAVIFALVQILYEEGFRNLTIGEAPLALPRPKGRAMFKVLGYEKLRDNYGVELVDFNEDKFEKVDYGHFKLSVARKVLEADKIINVPVLKTHNQCKVSLGIKNLKGCLNRASKMFCHGKDWQLHHTFPHIIMKLPVALTIIDGIFTLAKGPGHTGYAYRKNLLIASRDPLACDVVGAELMGYRAADVEHLSYFAGLKNRDLSLEGIEVRGEDVEKHRTFVDYDWQWTEDNTQPVGFQKRGITGLAVRKYDDSLCTGCSTMYNPMLIMFMSAYKGKPFPNVEVISGKRQEASPGFDYTVLFGRCACELNKNNPHIKNAIPLKGCPPTIKELEEALKEAGIHCDYNEYVKYRHYIFSRYKKENGFDLGLYLM</sequence>
<protein>
    <submittedName>
        <fullName evidence="2">Uncharacterized conserved protein, DUF362 family</fullName>
    </submittedName>
</protein>
<dbReference type="OrthoDB" id="9785671at2"/>
<dbReference type="Proteomes" id="UP000184196">
    <property type="component" value="Unassembled WGS sequence"/>
</dbReference>
<dbReference type="RefSeq" id="WP_073165570.1">
    <property type="nucleotide sequence ID" value="NZ_FQUW01000022.1"/>
</dbReference>
<dbReference type="AlphaFoldDB" id="A0A1M5AKH6"/>
<feature type="domain" description="DUF362" evidence="1">
    <location>
        <begin position="37"/>
        <end position="237"/>
    </location>
</feature>
<accession>A0A1M5AKH6</accession>
<dbReference type="Pfam" id="PF04015">
    <property type="entry name" value="DUF362"/>
    <property type="match status" value="1"/>
</dbReference>
<dbReference type="EMBL" id="FQUW01000022">
    <property type="protein sequence ID" value="SHF30665.1"/>
    <property type="molecule type" value="Genomic_DNA"/>
</dbReference>
<gene>
    <name evidence="2" type="ORF">SAMN02745218_01927</name>
</gene>
<reference evidence="3" key="1">
    <citation type="submission" date="2016-11" db="EMBL/GenBank/DDBJ databases">
        <authorList>
            <person name="Varghese N."/>
            <person name="Submissions S."/>
        </authorList>
    </citation>
    <scope>NUCLEOTIDE SEQUENCE [LARGE SCALE GENOMIC DNA]</scope>
    <source>
        <strain evidence="3">DSM 11792</strain>
    </source>
</reference>
<organism evidence="2 3">
    <name type="scientific">Desulfofundulus australicus DSM 11792</name>
    <dbReference type="NCBI Taxonomy" id="1121425"/>
    <lineage>
        <taxon>Bacteria</taxon>
        <taxon>Bacillati</taxon>
        <taxon>Bacillota</taxon>
        <taxon>Clostridia</taxon>
        <taxon>Eubacteriales</taxon>
        <taxon>Peptococcaceae</taxon>
        <taxon>Desulfofundulus</taxon>
    </lineage>
</organism>
<name>A0A1M5AKH6_9FIRM</name>
<dbReference type="InterPro" id="IPR007160">
    <property type="entry name" value="DUF362"/>
</dbReference>